<dbReference type="SUPFAM" id="SSF52091">
    <property type="entry name" value="SpoIIaa-like"/>
    <property type="match status" value="1"/>
</dbReference>
<name>A0ABV5SD95_9ACTN</name>
<proteinExistence type="inferred from homology"/>
<comment type="caution">
    <text evidence="4">The sequence shown here is derived from an EMBL/GenBank/DDBJ whole genome shotgun (WGS) entry which is preliminary data.</text>
</comment>
<feature type="domain" description="STAS" evidence="3">
    <location>
        <begin position="20"/>
        <end position="110"/>
    </location>
</feature>
<dbReference type="InterPro" id="IPR002645">
    <property type="entry name" value="STAS_dom"/>
</dbReference>
<dbReference type="PROSITE" id="PS50801">
    <property type="entry name" value="STAS"/>
    <property type="match status" value="1"/>
</dbReference>
<evidence type="ECO:0000256" key="2">
    <source>
        <dbReference type="RuleBase" id="RU003749"/>
    </source>
</evidence>
<protein>
    <recommendedName>
        <fullName evidence="2">Anti-sigma factor antagonist</fullName>
    </recommendedName>
</protein>
<evidence type="ECO:0000313" key="5">
    <source>
        <dbReference type="Proteomes" id="UP001589532"/>
    </source>
</evidence>
<evidence type="ECO:0000256" key="1">
    <source>
        <dbReference type="ARBA" id="ARBA00009013"/>
    </source>
</evidence>
<dbReference type="PANTHER" id="PTHR33495">
    <property type="entry name" value="ANTI-SIGMA FACTOR ANTAGONIST TM_1081-RELATED-RELATED"/>
    <property type="match status" value="1"/>
</dbReference>
<dbReference type="PANTHER" id="PTHR33495:SF2">
    <property type="entry name" value="ANTI-SIGMA FACTOR ANTAGONIST TM_1081-RELATED"/>
    <property type="match status" value="1"/>
</dbReference>
<dbReference type="RefSeq" id="WP_344990191.1">
    <property type="nucleotide sequence ID" value="NZ_BAAAXV010000005.1"/>
</dbReference>
<dbReference type="NCBIfam" id="TIGR00377">
    <property type="entry name" value="ant_ant_sig"/>
    <property type="match status" value="1"/>
</dbReference>
<gene>
    <name evidence="4" type="ORF">ACFFSA_41830</name>
</gene>
<comment type="similarity">
    <text evidence="1 2">Belongs to the anti-sigma-factor antagonist family.</text>
</comment>
<organism evidence="4 5">
    <name type="scientific">Nonomuraea helvata</name>
    <dbReference type="NCBI Taxonomy" id="37484"/>
    <lineage>
        <taxon>Bacteria</taxon>
        <taxon>Bacillati</taxon>
        <taxon>Actinomycetota</taxon>
        <taxon>Actinomycetes</taxon>
        <taxon>Streptosporangiales</taxon>
        <taxon>Streptosporangiaceae</taxon>
        <taxon>Nonomuraea</taxon>
    </lineage>
</organism>
<evidence type="ECO:0000259" key="3">
    <source>
        <dbReference type="PROSITE" id="PS50801"/>
    </source>
</evidence>
<dbReference type="Proteomes" id="UP001589532">
    <property type="component" value="Unassembled WGS sequence"/>
</dbReference>
<dbReference type="InterPro" id="IPR003658">
    <property type="entry name" value="Anti-sigma_ant"/>
</dbReference>
<dbReference type="Gene3D" id="3.30.750.24">
    <property type="entry name" value="STAS domain"/>
    <property type="match status" value="1"/>
</dbReference>
<dbReference type="Pfam" id="PF01740">
    <property type="entry name" value="STAS"/>
    <property type="match status" value="1"/>
</dbReference>
<dbReference type="InterPro" id="IPR036513">
    <property type="entry name" value="STAS_dom_sf"/>
</dbReference>
<sequence>MTVIDTSPPGVAGPSAPTTVHLSGEIDIFSSGALREQLLNTLDHSTSLLILDLSEVTFCDASGLAVMIGVQHRARVQGITVMLTAPRPFLSRLLHITGLGRSLPVLEDNR</sequence>
<reference evidence="4 5" key="1">
    <citation type="submission" date="2024-09" db="EMBL/GenBank/DDBJ databases">
        <authorList>
            <person name="Sun Q."/>
            <person name="Mori K."/>
        </authorList>
    </citation>
    <scope>NUCLEOTIDE SEQUENCE [LARGE SCALE GENOMIC DNA]</scope>
    <source>
        <strain evidence="4 5">JCM 3143</strain>
    </source>
</reference>
<accession>A0ABV5SD95</accession>
<keyword evidence="5" id="KW-1185">Reference proteome</keyword>
<dbReference type="CDD" id="cd07043">
    <property type="entry name" value="STAS_anti-anti-sigma_factors"/>
    <property type="match status" value="1"/>
</dbReference>
<dbReference type="EMBL" id="JBHMBW010000062">
    <property type="protein sequence ID" value="MFB9629653.1"/>
    <property type="molecule type" value="Genomic_DNA"/>
</dbReference>
<evidence type="ECO:0000313" key="4">
    <source>
        <dbReference type="EMBL" id="MFB9629653.1"/>
    </source>
</evidence>